<dbReference type="GO" id="GO:0000049">
    <property type="term" value="F:tRNA binding"/>
    <property type="evidence" value="ECO:0007669"/>
    <property type="project" value="UniProtKB-UniRule"/>
</dbReference>
<evidence type="ECO:0000259" key="10">
    <source>
        <dbReference type="Pfam" id="PF00673"/>
    </source>
</evidence>
<evidence type="ECO:0000313" key="11">
    <source>
        <dbReference type="EMBL" id="QLJ53005.1"/>
    </source>
</evidence>
<dbReference type="GO" id="GO:0005840">
    <property type="term" value="C:ribosome"/>
    <property type="evidence" value="ECO:0007669"/>
    <property type="project" value="UniProtKB-KW"/>
</dbReference>
<dbReference type="InterPro" id="IPR022804">
    <property type="entry name" value="Ribosomal_uL5_arc"/>
</dbReference>
<organism evidence="11 12">
    <name type="scientific">Fermentimicrarchaeum limneticum</name>
    <dbReference type="NCBI Taxonomy" id="2795018"/>
    <lineage>
        <taxon>Archaea</taxon>
        <taxon>Candidatus Micrarchaeota</taxon>
        <taxon>Candidatus Fermentimicrarchaeales</taxon>
        <taxon>Candidatus Fermentimicrarchaeaceae</taxon>
        <taxon>Candidatus Fermentimicrarchaeum</taxon>
    </lineage>
</organism>
<dbReference type="GO" id="GO:1990904">
    <property type="term" value="C:ribonucleoprotein complex"/>
    <property type="evidence" value="ECO:0007669"/>
    <property type="project" value="UniProtKB-KW"/>
</dbReference>
<dbReference type="Pfam" id="PF00281">
    <property type="entry name" value="Ribosomal_L5"/>
    <property type="match status" value="1"/>
</dbReference>
<sequence>MNKMREVQIEKVTVNIGLGEGGEKLQSCLNLISKMSGRKAVKTAARVRNLVFKIKKGDPIGAKVTLRKKDSEEFLRKALEAVDKKVSSGAFDRYGNFSFGVREYIDFPGIKYDPKLGIVGFDVCVTLKRRGWRVKDRRRGRNRIGRKHRITKDEGIAFAKDILGVEIG</sequence>
<evidence type="ECO:0000256" key="2">
    <source>
        <dbReference type="ARBA" id="ARBA00022555"/>
    </source>
</evidence>
<dbReference type="PANTHER" id="PTHR11994">
    <property type="entry name" value="60S RIBOSOMAL PROTEIN L11-RELATED"/>
    <property type="match status" value="1"/>
</dbReference>
<dbReference type="PIRSF" id="PIRSF002161">
    <property type="entry name" value="Ribosomal_L5"/>
    <property type="match status" value="1"/>
</dbReference>
<evidence type="ECO:0000256" key="6">
    <source>
        <dbReference type="ARBA" id="ARBA00023274"/>
    </source>
</evidence>
<dbReference type="InterPro" id="IPR057266">
    <property type="entry name" value="Ribosomal_uL5_euk/arc-type"/>
</dbReference>
<dbReference type="GO" id="GO:0003735">
    <property type="term" value="F:structural constituent of ribosome"/>
    <property type="evidence" value="ECO:0007669"/>
    <property type="project" value="InterPro"/>
</dbReference>
<keyword evidence="2 7" id="KW-0820">tRNA-binding</keyword>
<keyword evidence="6 7" id="KW-0687">Ribonucleoprotein</keyword>
<comment type="similarity">
    <text evidence="1 7 8">Belongs to the universal ribosomal protein uL5 family.</text>
</comment>
<keyword evidence="3 7" id="KW-0699">rRNA-binding</keyword>
<dbReference type="Pfam" id="PF00673">
    <property type="entry name" value="Ribosomal_L5_C"/>
    <property type="match status" value="1"/>
</dbReference>
<dbReference type="NCBIfam" id="NF003258">
    <property type="entry name" value="PRK04219.1"/>
    <property type="match status" value="1"/>
</dbReference>
<evidence type="ECO:0000256" key="5">
    <source>
        <dbReference type="ARBA" id="ARBA00022980"/>
    </source>
</evidence>
<keyword evidence="5 7" id="KW-0689">Ribosomal protein</keyword>
<dbReference type="GO" id="GO:0019843">
    <property type="term" value="F:rRNA binding"/>
    <property type="evidence" value="ECO:0007669"/>
    <property type="project" value="UniProtKB-UniRule"/>
</dbReference>
<evidence type="ECO:0000256" key="3">
    <source>
        <dbReference type="ARBA" id="ARBA00022730"/>
    </source>
</evidence>
<evidence type="ECO:0000259" key="9">
    <source>
        <dbReference type="Pfam" id="PF00281"/>
    </source>
</evidence>
<comment type="subunit">
    <text evidence="7">Part of the 50S ribosomal subunit; contacts the 5S rRNA and probably tRNA. Forms a bridge to the 30S subunit in the 70S ribosome.</text>
</comment>
<comment type="function">
    <text evidence="7">This is 1 of the proteins that bind and probably mediate the attachment of the 5S RNA into the large ribosomal subunit, where it forms part of the central protuberance. In the 70S ribosome it contacts protein S13 of the 30S subunit (bridge B1b), connecting the 2 subunits; this bridge is implicated in subunit movement. May contact the P site tRNA; the 5S rRNA and some of its associated proteins might help stabilize positioning of ribosome-bound tRNAs.</text>
</comment>
<dbReference type="Gene3D" id="3.30.1440.10">
    <property type="match status" value="1"/>
</dbReference>
<keyword evidence="4 7" id="KW-0694">RNA-binding</keyword>
<evidence type="ECO:0000256" key="7">
    <source>
        <dbReference type="HAMAP-Rule" id="MF_01333"/>
    </source>
</evidence>
<dbReference type="InterPro" id="IPR002132">
    <property type="entry name" value="Ribosomal_uL5"/>
</dbReference>
<feature type="domain" description="Large ribosomal subunit protein uL5 C-terminal" evidence="10">
    <location>
        <begin position="59"/>
        <end position="158"/>
    </location>
</feature>
<gene>
    <name evidence="7" type="primary">rpl5</name>
    <name evidence="11" type="ORF">Sv326_0830</name>
</gene>
<dbReference type="EMBL" id="CP058998">
    <property type="protein sequence ID" value="QLJ53005.1"/>
    <property type="molecule type" value="Genomic_DNA"/>
</dbReference>
<dbReference type="FunFam" id="3.30.1440.10:FF:000002">
    <property type="entry name" value="60S ribosomal protein L11"/>
    <property type="match status" value="1"/>
</dbReference>
<dbReference type="KEGG" id="flt:Sv326_0830"/>
<accession>A0A7D5XCF7</accession>
<name>A0A7D5XCF7_FERL1</name>
<dbReference type="InterPro" id="IPR031309">
    <property type="entry name" value="Ribosomal_uL5_C"/>
</dbReference>
<evidence type="ECO:0000256" key="4">
    <source>
        <dbReference type="ARBA" id="ARBA00022884"/>
    </source>
</evidence>
<evidence type="ECO:0000256" key="8">
    <source>
        <dbReference type="RuleBase" id="RU003930"/>
    </source>
</evidence>
<proteinExistence type="inferred from homology"/>
<dbReference type="GO" id="GO:0006412">
    <property type="term" value="P:translation"/>
    <property type="evidence" value="ECO:0007669"/>
    <property type="project" value="UniProtKB-UniRule"/>
</dbReference>
<dbReference type="InterPro" id="IPR031310">
    <property type="entry name" value="Ribosomal_uL5_N"/>
</dbReference>
<dbReference type="SUPFAM" id="SSF55282">
    <property type="entry name" value="RL5-like"/>
    <property type="match status" value="1"/>
</dbReference>
<feature type="domain" description="Large ribosomal subunit protein uL5 N-terminal" evidence="9">
    <location>
        <begin position="2"/>
        <end position="55"/>
    </location>
</feature>
<evidence type="ECO:0000256" key="1">
    <source>
        <dbReference type="ARBA" id="ARBA00008553"/>
    </source>
</evidence>
<dbReference type="HAMAP" id="MF_01333_A">
    <property type="entry name" value="Ribosomal_uL5_A"/>
    <property type="match status" value="1"/>
</dbReference>
<evidence type="ECO:0000313" key="12">
    <source>
        <dbReference type="Proteomes" id="UP000510821"/>
    </source>
</evidence>
<protein>
    <recommendedName>
        <fullName evidence="7">Large ribosomal subunit protein uL5</fullName>
    </recommendedName>
</protein>
<dbReference type="InterPro" id="IPR022803">
    <property type="entry name" value="Ribosomal_uL5_dom_sf"/>
</dbReference>
<dbReference type="AlphaFoldDB" id="A0A7D5XCF7"/>
<reference evidence="12" key="1">
    <citation type="submission" date="2020-07" db="EMBL/GenBank/DDBJ databases">
        <title>Metabolic diversity and evolutionary history of the archaeal phylum ###Micrarchaeota### uncovered from a freshwater lake metagenome.</title>
        <authorList>
            <person name="Kadnikov V.V."/>
            <person name="Savvichev A.S."/>
            <person name="Mardanov A.V."/>
            <person name="Beletsky A.V."/>
            <person name="Chupakov A.V."/>
            <person name="Kokryatskaya N.M."/>
            <person name="Pimenov N.V."/>
            <person name="Ravin N.V."/>
        </authorList>
    </citation>
    <scope>NUCLEOTIDE SEQUENCE [LARGE SCALE GENOMIC DNA]</scope>
</reference>
<dbReference type="Proteomes" id="UP000510821">
    <property type="component" value="Chromosome"/>
</dbReference>